<accession>A0A6J4J471</accession>
<reference evidence="2" key="1">
    <citation type="submission" date="2020-02" db="EMBL/GenBank/DDBJ databases">
        <authorList>
            <person name="Meier V. D."/>
        </authorList>
    </citation>
    <scope>NUCLEOTIDE SEQUENCE</scope>
    <source>
        <strain evidence="2">AVDCRST_MAG54</strain>
    </source>
</reference>
<evidence type="ECO:0000313" key="2">
    <source>
        <dbReference type="EMBL" id="CAA9268482.1"/>
    </source>
</evidence>
<name>A0A6J4J471_9PSEU</name>
<feature type="domain" description="DUF222" evidence="1">
    <location>
        <begin position="15"/>
        <end position="363"/>
    </location>
</feature>
<organism evidence="2">
    <name type="scientific">uncultured Actinomycetospora sp</name>
    <dbReference type="NCBI Taxonomy" id="1135996"/>
    <lineage>
        <taxon>Bacteria</taxon>
        <taxon>Bacillati</taxon>
        <taxon>Actinomycetota</taxon>
        <taxon>Actinomycetes</taxon>
        <taxon>Pseudonocardiales</taxon>
        <taxon>Pseudonocardiaceae</taxon>
        <taxon>Actinomycetospora</taxon>
        <taxon>environmental samples</taxon>
    </lineage>
</organism>
<dbReference type="AlphaFoldDB" id="A0A6J4J471"/>
<dbReference type="Pfam" id="PF02720">
    <property type="entry name" value="DUF222"/>
    <property type="match status" value="1"/>
</dbReference>
<protein>
    <recommendedName>
        <fullName evidence="1">DUF222 domain-containing protein</fullName>
    </recommendedName>
</protein>
<proteinExistence type="predicted"/>
<dbReference type="InterPro" id="IPR003615">
    <property type="entry name" value="HNH_nuc"/>
</dbReference>
<dbReference type="EMBL" id="CADCTH010000364">
    <property type="protein sequence ID" value="CAA9268482.1"/>
    <property type="molecule type" value="Genomic_DNA"/>
</dbReference>
<dbReference type="CDD" id="cd00085">
    <property type="entry name" value="HNHc"/>
    <property type="match status" value="1"/>
</dbReference>
<sequence>MSEGGAVGPVEREALDRVRERIIALRRDQYRLLEDLADLQRLGVARQTGDRFTERLLQELGRLNRRDADRLVDETADLVPQLALSGQPLPARLPATATVFAAGEIGPDHVVIIRRTMGRIDTLEHFDPVVRSESEATLAEGATRLSPDALTRLAARVLAYLDPDGAAPDEREERDDELLISSRRDGSLRMTATFRGAMNAEIVREGFAAASTPAGPDDDRKLENRQAAALTEFVLGAQGPGGLLANDQPVEPEPEPEVEPEVENALIPAPRRPEPPAALRRQAPRALGRPLLTITMDHRWLQQAIGHGTLDSGALVDAATVRRWACDAEIIPLVLGSKSEPLDVGRLARTATDAIRRALNLRDGGCVFPGCTRPPRRCHAHHIAMPLSYEVPFTCVPSLACRGRFLGIRS</sequence>
<evidence type="ECO:0000259" key="1">
    <source>
        <dbReference type="Pfam" id="PF02720"/>
    </source>
</evidence>
<dbReference type="InterPro" id="IPR003870">
    <property type="entry name" value="DUF222"/>
</dbReference>
<gene>
    <name evidence="2" type="ORF">AVDCRST_MAG54-2856</name>
</gene>